<keyword evidence="2" id="KW-0614">Plasmid</keyword>
<proteinExistence type="predicted"/>
<feature type="transmembrane region" description="Helical" evidence="1">
    <location>
        <begin position="59"/>
        <end position="79"/>
    </location>
</feature>
<geneLocation type="plasmid" evidence="3">
    <name>p100R</name>
</geneLocation>
<keyword evidence="1" id="KW-0472">Membrane</keyword>
<sequence>MPPVLIEATSVAFSHTESISGTEHMKNSEPKSCDPYVDSLIRNADAKEARAFLKILKPLPFLIVIIAVFFFWVSFSRLLSQVA</sequence>
<organism evidence="2">
    <name type="scientific">Escherichia coli</name>
    <dbReference type="NCBI Taxonomy" id="562"/>
    <lineage>
        <taxon>Bacteria</taxon>
        <taxon>Pseudomonadati</taxon>
        <taxon>Pseudomonadota</taxon>
        <taxon>Gammaproteobacteria</taxon>
        <taxon>Enterobacterales</taxon>
        <taxon>Enterobacteriaceae</taxon>
        <taxon>Escherichia</taxon>
    </lineage>
</organism>
<reference evidence="2" key="2">
    <citation type="submission" date="2017-03" db="EMBL/GenBank/DDBJ databases">
        <title>mcr-1 containing elements in Escherichia coli.</title>
        <authorList>
            <person name="Dona V."/>
            <person name="Endimiani A."/>
            <person name="Perreten V."/>
        </authorList>
    </citation>
    <scope>NUCLEOTIDE SEQUENCE</scope>
    <source>
        <strain evidence="3">100R</strain>
        <strain evidence="2">19-M12</strain>
        <plasmid evidence="3">p100R</plasmid>
        <plasmid evidence="2">p19M12</plasmid>
    </source>
</reference>
<dbReference type="EMBL" id="KY689632">
    <property type="protein sequence ID" value="ASO64637.1"/>
    <property type="molecule type" value="Genomic_DNA"/>
</dbReference>
<geneLocation type="plasmid" evidence="2">
    <name>p19M12</name>
</geneLocation>
<protein>
    <submittedName>
        <fullName evidence="2">Uncharacterized protein</fullName>
    </submittedName>
</protein>
<accession>A0A221ZQ28</accession>
<dbReference type="AlphaFoldDB" id="A0A221ZQ28"/>
<dbReference type="EMBL" id="KY689633">
    <property type="protein sequence ID" value="ASO65112.1"/>
    <property type="molecule type" value="Genomic_DNA"/>
</dbReference>
<evidence type="ECO:0000256" key="1">
    <source>
        <dbReference type="SAM" id="Phobius"/>
    </source>
</evidence>
<evidence type="ECO:0000313" key="3">
    <source>
        <dbReference type="EMBL" id="ASO65112.1"/>
    </source>
</evidence>
<name>A0A221ZQ28_ECOLX</name>
<keyword evidence="1" id="KW-1133">Transmembrane helix</keyword>
<reference evidence="2" key="1">
    <citation type="journal article" date="2017" name="Antimicrob. Agents Chemother.">
        <title>Heterogeneous Genetic Location of mcr-1 in Colistin-Resistant Escherichia coli Isolates from Humans and Retail Chicken Meat in Switzerland: Emergence of mcr-1-Carrying IncK2 Plasmids.</title>
        <authorList>
            <person name="Dona V."/>
            <person name="Bernasconi O.J."/>
            <person name="Pires J."/>
            <person name="Collaud A."/>
            <person name="Overesch G."/>
            <person name="Ramette A."/>
            <person name="Perreten V."/>
            <person name="Endimiani A."/>
        </authorList>
    </citation>
    <scope>NUCLEOTIDE SEQUENCE</scope>
    <source>
        <strain evidence="3">100R</strain>
        <strain evidence="2">19-M12</strain>
        <plasmid evidence="3">p100R</plasmid>
        <plasmid evidence="2">p19M12</plasmid>
    </source>
</reference>
<evidence type="ECO:0000313" key="2">
    <source>
        <dbReference type="EMBL" id="ASO64637.1"/>
    </source>
</evidence>
<keyword evidence="1" id="KW-0812">Transmembrane</keyword>